<comment type="caution">
    <text evidence="2">The sequence shown here is derived from an EMBL/GenBank/DDBJ whole genome shotgun (WGS) entry which is preliminary data.</text>
</comment>
<evidence type="ECO:0000256" key="1">
    <source>
        <dbReference type="SAM" id="SignalP"/>
    </source>
</evidence>
<dbReference type="Proteomes" id="UP001175000">
    <property type="component" value="Unassembled WGS sequence"/>
</dbReference>
<dbReference type="EMBL" id="JAULSU010000007">
    <property type="protein sequence ID" value="KAK0610754.1"/>
    <property type="molecule type" value="Genomic_DNA"/>
</dbReference>
<dbReference type="AlphaFoldDB" id="A0AA39U4B3"/>
<sequence length="134" mass="14638">MQLLTVLSLTTAATAAANAPLQKRCSPVPDKDLARGYYPPAPCWQTFNTACQPFLAKGTQMVIDPRQHVVVVYGVSDHCGAEIAEELARVASGRKNYGWLEKHGYLTFLEGGTLVISGMSEDAIKRYQSLTYSN</sequence>
<name>A0AA39U4B3_9PEZI</name>
<keyword evidence="3" id="KW-1185">Reference proteome</keyword>
<gene>
    <name evidence="2" type="ORF">B0T14DRAFT_439692</name>
</gene>
<proteinExistence type="predicted"/>
<feature type="chain" id="PRO_5041408640" evidence="1">
    <location>
        <begin position="16"/>
        <end position="134"/>
    </location>
</feature>
<evidence type="ECO:0000313" key="2">
    <source>
        <dbReference type="EMBL" id="KAK0610754.1"/>
    </source>
</evidence>
<protein>
    <submittedName>
        <fullName evidence="2">Uncharacterized protein</fullName>
    </submittedName>
</protein>
<evidence type="ECO:0000313" key="3">
    <source>
        <dbReference type="Proteomes" id="UP001175000"/>
    </source>
</evidence>
<keyword evidence="1" id="KW-0732">Signal</keyword>
<organism evidence="2 3">
    <name type="scientific">Immersiella caudata</name>
    <dbReference type="NCBI Taxonomy" id="314043"/>
    <lineage>
        <taxon>Eukaryota</taxon>
        <taxon>Fungi</taxon>
        <taxon>Dikarya</taxon>
        <taxon>Ascomycota</taxon>
        <taxon>Pezizomycotina</taxon>
        <taxon>Sordariomycetes</taxon>
        <taxon>Sordariomycetidae</taxon>
        <taxon>Sordariales</taxon>
        <taxon>Lasiosphaeriaceae</taxon>
        <taxon>Immersiella</taxon>
    </lineage>
</organism>
<feature type="signal peptide" evidence="1">
    <location>
        <begin position="1"/>
        <end position="15"/>
    </location>
</feature>
<reference evidence="2" key="1">
    <citation type="submission" date="2023-06" db="EMBL/GenBank/DDBJ databases">
        <title>Genome-scale phylogeny and comparative genomics of the fungal order Sordariales.</title>
        <authorList>
            <consortium name="Lawrence Berkeley National Laboratory"/>
            <person name="Hensen N."/>
            <person name="Bonometti L."/>
            <person name="Westerberg I."/>
            <person name="Brannstrom I.O."/>
            <person name="Guillou S."/>
            <person name="Cros-Aarteil S."/>
            <person name="Calhoun S."/>
            <person name="Haridas S."/>
            <person name="Kuo A."/>
            <person name="Mondo S."/>
            <person name="Pangilinan J."/>
            <person name="Riley R."/>
            <person name="Labutti K."/>
            <person name="Andreopoulos B."/>
            <person name="Lipzen A."/>
            <person name="Chen C."/>
            <person name="Yanf M."/>
            <person name="Daum C."/>
            <person name="Ng V."/>
            <person name="Clum A."/>
            <person name="Steindorff A."/>
            <person name="Ohm R."/>
            <person name="Martin F."/>
            <person name="Silar P."/>
            <person name="Natvig D."/>
            <person name="Lalanne C."/>
            <person name="Gautier V."/>
            <person name="Ament-Velasquez S.L."/>
            <person name="Kruys A."/>
            <person name="Hutchinson M.I."/>
            <person name="Powell A.J."/>
            <person name="Barry K."/>
            <person name="Miller A.N."/>
            <person name="Grigoriev I.V."/>
            <person name="Debuchy R."/>
            <person name="Gladieux P."/>
            <person name="Thoren M.H."/>
            <person name="Johannesson H."/>
        </authorList>
    </citation>
    <scope>NUCLEOTIDE SEQUENCE</scope>
    <source>
        <strain evidence="2">CBS 606.72</strain>
    </source>
</reference>
<accession>A0AA39U4B3</accession>